<evidence type="ECO:0000256" key="1">
    <source>
        <dbReference type="ARBA" id="ARBA00023125"/>
    </source>
</evidence>
<dbReference type="SUPFAM" id="SSF48452">
    <property type="entry name" value="TPR-like"/>
    <property type="match status" value="1"/>
</dbReference>
<organism evidence="5 6">
    <name type="scientific">Acidobacterium capsulatum (strain ATCC 51196 / DSM 11244 / BCRC 80197 / JCM 7670 / NBRC 15755 / NCIMB 13165 / 161)</name>
    <dbReference type="NCBI Taxonomy" id="240015"/>
    <lineage>
        <taxon>Bacteria</taxon>
        <taxon>Pseudomonadati</taxon>
        <taxon>Acidobacteriota</taxon>
        <taxon>Terriglobia</taxon>
        <taxon>Terriglobales</taxon>
        <taxon>Acidobacteriaceae</taxon>
        <taxon>Acidobacterium</taxon>
    </lineage>
</organism>
<evidence type="ECO:0000256" key="3">
    <source>
        <dbReference type="SAM" id="MobiDB-lite"/>
    </source>
</evidence>
<dbReference type="STRING" id="240015.ACP_1302"/>
<feature type="compositionally biased region" description="Polar residues" evidence="3">
    <location>
        <begin position="149"/>
        <end position="161"/>
    </location>
</feature>
<dbReference type="Proteomes" id="UP000002207">
    <property type="component" value="Chromosome"/>
</dbReference>
<dbReference type="InterPro" id="IPR011990">
    <property type="entry name" value="TPR-like_helical_dom_sf"/>
</dbReference>
<dbReference type="InterPro" id="IPR016032">
    <property type="entry name" value="Sig_transdc_resp-reg_C-effctor"/>
</dbReference>
<dbReference type="eggNOG" id="COG0457">
    <property type="taxonomic scope" value="Bacteria"/>
</dbReference>
<dbReference type="GO" id="GO:0003677">
    <property type="term" value="F:DNA binding"/>
    <property type="evidence" value="ECO:0007669"/>
    <property type="project" value="UniProtKB-UniRule"/>
</dbReference>
<dbReference type="InterPro" id="IPR019734">
    <property type="entry name" value="TPR_rpt"/>
</dbReference>
<dbReference type="AlphaFoldDB" id="C1F5C9"/>
<dbReference type="PROSITE" id="PS51755">
    <property type="entry name" value="OMPR_PHOB"/>
    <property type="match status" value="1"/>
</dbReference>
<keyword evidence="6" id="KW-1185">Reference proteome</keyword>
<dbReference type="SMART" id="SM00028">
    <property type="entry name" value="TPR"/>
    <property type="match status" value="2"/>
</dbReference>
<dbReference type="EMBL" id="CP001472">
    <property type="protein sequence ID" value="ACO33397.1"/>
    <property type="molecule type" value="Genomic_DNA"/>
</dbReference>
<dbReference type="eggNOG" id="COG3710">
    <property type="taxonomic scope" value="Bacteria"/>
</dbReference>
<dbReference type="Pfam" id="PF00486">
    <property type="entry name" value="Trans_reg_C"/>
    <property type="match status" value="1"/>
</dbReference>
<dbReference type="HOGENOM" id="CLU_397747_0_0_0"/>
<dbReference type="GO" id="GO:0000160">
    <property type="term" value="P:phosphorelay signal transduction system"/>
    <property type="evidence" value="ECO:0007669"/>
    <property type="project" value="InterPro"/>
</dbReference>
<feature type="region of interest" description="Disordered" evidence="3">
    <location>
        <begin position="140"/>
        <end position="183"/>
    </location>
</feature>
<dbReference type="InterPro" id="IPR036388">
    <property type="entry name" value="WH-like_DNA-bd_sf"/>
</dbReference>
<name>C1F5C9_ACIC5</name>
<gene>
    <name evidence="5" type="ordered locus">ACP_1302</name>
</gene>
<accession>C1F5C9</accession>
<dbReference type="Gene3D" id="1.10.10.10">
    <property type="entry name" value="Winged helix-like DNA-binding domain superfamily/Winged helix DNA-binding domain"/>
    <property type="match status" value="1"/>
</dbReference>
<evidence type="ECO:0000256" key="2">
    <source>
        <dbReference type="PROSITE-ProRule" id="PRU01091"/>
    </source>
</evidence>
<dbReference type="KEGG" id="aca:ACP_1302"/>
<evidence type="ECO:0000313" key="5">
    <source>
        <dbReference type="EMBL" id="ACO33397.1"/>
    </source>
</evidence>
<dbReference type="SMART" id="SM00862">
    <property type="entry name" value="Trans_reg_C"/>
    <property type="match status" value="1"/>
</dbReference>
<protein>
    <submittedName>
        <fullName evidence="5">Putative transcriptional regulatory protein</fullName>
    </submittedName>
</protein>
<reference evidence="5 6" key="1">
    <citation type="journal article" date="2009" name="Appl. Environ. Microbiol.">
        <title>Three genomes from the phylum Acidobacteria provide insight into the lifestyles of these microorganisms in soils.</title>
        <authorList>
            <person name="Ward N.L."/>
            <person name="Challacombe J.F."/>
            <person name="Janssen P.H."/>
            <person name="Henrissat B."/>
            <person name="Coutinho P.M."/>
            <person name="Wu M."/>
            <person name="Xie G."/>
            <person name="Haft D.H."/>
            <person name="Sait M."/>
            <person name="Badger J."/>
            <person name="Barabote R.D."/>
            <person name="Bradley B."/>
            <person name="Brettin T.S."/>
            <person name="Brinkac L.M."/>
            <person name="Bruce D."/>
            <person name="Creasy T."/>
            <person name="Daugherty S.C."/>
            <person name="Davidsen T.M."/>
            <person name="DeBoy R.T."/>
            <person name="Detter J.C."/>
            <person name="Dodson R.J."/>
            <person name="Durkin A.S."/>
            <person name="Ganapathy A."/>
            <person name="Gwinn-Giglio M."/>
            <person name="Han C.S."/>
            <person name="Khouri H."/>
            <person name="Kiss H."/>
            <person name="Kothari S.P."/>
            <person name="Madupu R."/>
            <person name="Nelson K.E."/>
            <person name="Nelson W.C."/>
            <person name="Paulsen I."/>
            <person name="Penn K."/>
            <person name="Ren Q."/>
            <person name="Rosovitz M.J."/>
            <person name="Selengut J.D."/>
            <person name="Shrivastava S."/>
            <person name="Sullivan S.A."/>
            <person name="Tapia R."/>
            <person name="Thompson L.S."/>
            <person name="Watkins K.L."/>
            <person name="Yang Q."/>
            <person name="Yu C."/>
            <person name="Zafar N."/>
            <person name="Zhou L."/>
            <person name="Kuske C.R."/>
        </authorList>
    </citation>
    <scope>NUCLEOTIDE SEQUENCE [LARGE SCALE GENOMIC DNA]</scope>
    <source>
        <strain evidence="6">ATCC 51196 / DSM 11244 / BCRC 80197 / JCM 7670 / NBRC 15755 / NCIMB 13165 / 161</strain>
    </source>
</reference>
<keyword evidence="1 2" id="KW-0238">DNA-binding</keyword>
<dbReference type="GO" id="GO:0006355">
    <property type="term" value="P:regulation of DNA-templated transcription"/>
    <property type="evidence" value="ECO:0007669"/>
    <property type="project" value="InterPro"/>
</dbReference>
<feature type="DNA-binding region" description="OmpR/PhoB-type" evidence="2">
    <location>
        <begin position="6"/>
        <end position="106"/>
    </location>
</feature>
<evidence type="ECO:0000259" key="4">
    <source>
        <dbReference type="PROSITE" id="PS51755"/>
    </source>
</evidence>
<dbReference type="InterPro" id="IPR001867">
    <property type="entry name" value="OmpR/PhoB-type_DNA-bd"/>
</dbReference>
<feature type="domain" description="OmpR/PhoB-type" evidence="4">
    <location>
        <begin position="6"/>
        <end position="106"/>
    </location>
</feature>
<dbReference type="RefSeq" id="WP_015896446.1">
    <property type="nucleotide sequence ID" value="NC_012483.1"/>
</dbReference>
<dbReference type="SUPFAM" id="SSF46894">
    <property type="entry name" value="C-terminal effector domain of the bipartite response regulators"/>
    <property type="match status" value="1"/>
</dbReference>
<proteinExistence type="predicted"/>
<evidence type="ECO:0000313" key="6">
    <source>
        <dbReference type="Proteomes" id="UP000002207"/>
    </source>
</evidence>
<dbReference type="Gene3D" id="1.25.40.10">
    <property type="entry name" value="Tetratricopeptide repeat domain"/>
    <property type="match status" value="1"/>
</dbReference>
<sequence>MEPQEPTVFSFAAYLYDAENRRLTRNQVPIRINRQMLDLLDLLVRSSGRLVTREQIQKTLWPGQFLDNSEKRITNAVARLRHILGDNSSRPRYIESVPRTGYRLIAPIRVVELARGARPAPAALLPPAVETAVPAEGLPEVLPDAPSALSGTTATADSPSLSEDREAQTRSAGLLQPPGSASAPISGLPRALGRRGVFYAAGVLLLLAGMLAMAPRLKRRPAAAPAEITLGIAPFQASGPGAASLAQSFRLDLTDTLSQLPHLDVRASNSLDLLNLDRSTFRAQATHLGLDVLILGSFTLQNNECHVQLELVRGNDLSHIASFNRTVSRYELADLRTMIQDEVYRSLKLSPVSGGLPTTPIDGTSNPLAYDAYLRAQYHFSQLTGNSLVLAVAEYNEAIADDPNFVDAYAGQARAYIFLVQNDRIGESEGYTLARQAARHALALDAHTAEAHADLGFIYFLQSWNLKAGERELRQAISANPDDPFYHQGLALIYSDEGRFHEAEAQINQALAVDPYWVSAYITDIHIASVAQDRSRVESDIRKIMQLAPNSTHARDGIANAEWSLGLHLRAIQTWREMAVMDHTPSRIAMEDRGLAAYRRGGVAAYARIRIEAIREGMKTAPHGNDFFPPEWYAQAGETQQALRAIRASIAMHDDGVPGMTVLPAYDSLHSNPEFRALLAGVGLNIPARAHS</sequence>
<dbReference type="CDD" id="cd00383">
    <property type="entry name" value="trans_reg_C"/>
    <property type="match status" value="1"/>
</dbReference>
<dbReference type="InParanoid" id="C1F5C9"/>